<sequence length="303" mass="35195">FIHDNKMMRLTENKKNMRRTHSQELPEHRVTSEVFVEKDATEVLKIGGNAFSKFFFKYPPHLRKNSKEKAIVEQDEDGDLVLDRNEEGVILIKHSRSTELALVGLQIWRGALLLADYILSFPELFQNKVILELGSGVGFDSIIAAMVAKEVICTDVNVGGILKLIEDNFYRNKELIKSKTCVTELDFMNLNWNAILNEKMKNVDVVMAADVIYDDKITDGFVKTLGKLFDFPNIRQIYVALEKRYVFTIADLDSVAPSYEEFFRSLRRHKLDLAIDEIKLQFPQFFRYQRLSQLVLMKIERKF</sequence>
<gene>
    <name evidence="1" type="ORF">QAD02_023686</name>
</gene>
<evidence type="ECO:0000313" key="2">
    <source>
        <dbReference type="Proteomes" id="UP001239111"/>
    </source>
</evidence>
<dbReference type="Proteomes" id="UP001239111">
    <property type="component" value="Chromosome 1"/>
</dbReference>
<dbReference type="EMBL" id="CM056741">
    <property type="protein sequence ID" value="KAJ8687891.1"/>
    <property type="molecule type" value="Genomic_DNA"/>
</dbReference>
<comment type="caution">
    <text evidence="1">The sequence shown here is derived from an EMBL/GenBank/DDBJ whole genome shotgun (WGS) entry which is preliminary data.</text>
</comment>
<reference evidence="1" key="1">
    <citation type="submission" date="2023-04" db="EMBL/GenBank/DDBJ databases">
        <title>A chromosome-level genome assembly of the parasitoid wasp Eretmocerus hayati.</title>
        <authorList>
            <person name="Zhong Y."/>
            <person name="Liu S."/>
            <person name="Liu Y."/>
        </authorList>
    </citation>
    <scope>NUCLEOTIDE SEQUENCE</scope>
    <source>
        <strain evidence="1">ZJU_SS_LIU_2023</strain>
    </source>
</reference>
<accession>A0ACC2PWI0</accession>
<protein>
    <submittedName>
        <fullName evidence="1">Uncharacterized protein</fullName>
    </submittedName>
</protein>
<evidence type="ECO:0000313" key="1">
    <source>
        <dbReference type="EMBL" id="KAJ8687891.1"/>
    </source>
</evidence>
<name>A0ACC2PWI0_9HYME</name>
<organism evidence="1 2">
    <name type="scientific">Eretmocerus hayati</name>
    <dbReference type="NCBI Taxonomy" id="131215"/>
    <lineage>
        <taxon>Eukaryota</taxon>
        <taxon>Metazoa</taxon>
        <taxon>Ecdysozoa</taxon>
        <taxon>Arthropoda</taxon>
        <taxon>Hexapoda</taxon>
        <taxon>Insecta</taxon>
        <taxon>Pterygota</taxon>
        <taxon>Neoptera</taxon>
        <taxon>Endopterygota</taxon>
        <taxon>Hymenoptera</taxon>
        <taxon>Apocrita</taxon>
        <taxon>Proctotrupomorpha</taxon>
        <taxon>Chalcidoidea</taxon>
        <taxon>Aphelinidae</taxon>
        <taxon>Aphelininae</taxon>
        <taxon>Eretmocerus</taxon>
    </lineage>
</organism>
<proteinExistence type="predicted"/>
<keyword evidence="2" id="KW-1185">Reference proteome</keyword>
<feature type="non-terminal residue" evidence="1">
    <location>
        <position position="1"/>
    </location>
</feature>